<accession>A0A7X4RVU6</accession>
<gene>
    <name evidence="2" type="ORF">F9817_19405</name>
</gene>
<organism evidence="2 3">
    <name type="scientific">Vibrio eleionomae</name>
    <dbReference type="NCBI Taxonomy" id="2653505"/>
    <lineage>
        <taxon>Bacteria</taxon>
        <taxon>Pseudomonadati</taxon>
        <taxon>Pseudomonadota</taxon>
        <taxon>Gammaproteobacteria</taxon>
        <taxon>Vibrionales</taxon>
        <taxon>Vibrionaceae</taxon>
        <taxon>Vibrio</taxon>
    </lineage>
</organism>
<name>A0A7X4RVU6_9VIBR</name>
<sequence length="346" mass="39501">MMANIAVCSDGTWNRPEDDISKDFPSNVLKLARGVSPLGQQTHQHVFYDWGLGTYHDQWSAGITGHGIHKNILDGYRYIVHNYEPGDKIYLFGFSRGAYSMRALAGLIHNCGILRREHANMISKAWHIYKDYSPSCHPQGATSLTFKREFAHQENTVHFVGVWDTVGALGIPFGMLGLFDGKDEFYDTKMGPNVRIARHALSIDEQREDFEPTLWLPREGVDLKQIWFAGVHGDVGGSYAPDHDSGYSVADISLRWMLTEAQKAGLDFEPHLWDSLTEGEHGQLHESRASLYRFKRPLHRRLNVPDRPTFIHSSVKLRYEMDVNYRPPQLETWVNQHGWDAIPLSD</sequence>
<dbReference type="EMBL" id="WEKT01000052">
    <property type="protein sequence ID" value="MZI95346.1"/>
    <property type="molecule type" value="Genomic_DNA"/>
</dbReference>
<protein>
    <submittedName>
        <fullName evidence="2">DUF2235 domain-containing protein</fullName>
    </submittedName>
</protein>
<dbReference type="RefSeq" id="WP_161157826.1">
    <property type="nucleotide sequence ID" value="NZ_WEKT01000052.1"/>
</dbReference>
<dbReference type="InterPro" id="IPR018712">
    <property type="entry name" value="Tle1-like_cat"/>
</dbReference>
<evidence type="ECO:0000313" key="2">
    <source>
        <dbReference type="EMBL" id="MZI95346.1"/>
    </source>
</evidence>
<evidence type="ECO:0000313" key="3">
    <source>
        <dbReference type="Proteomes" id="UP000462621"/>
    </source>
</evidence>
<proteinExistence type="predicted"/>
<dbReference type="AlphaFoldDB" id="A0A7X4RVU6"/>
<dbReference type="PANTHER" id="PTHR33840">
    <property type="match status" value="1"/>
</dbReference>
<feature type="domain" description="T6SS Phospholipase effector Tle1-like catalytic" evidence="1">
    <location>
        <begin position="4"/>
        <end position="260"/>
    </location>
</feature>
<reference evidence="2 3" key="1">
    <citation type="submission" date="2019-10" db="EMBL/GenBank/DDBJ databases">
        <title>Vibrio sp. nov. isolated from a shrimp pond.</title>
        <authorList>
            <person name="Gomez-Gil B."/>
            <person name="Enciso-Ibarra J."/>
            <person name="Enciso-Ibarra K."/>
            <person name="Bolan-Mejia C."/>
        </authorList>
    </citation>
    <scope>NUCLEOTIDE SEQUENCE [LARGE SCALE GENOMIC DNA]</scope>
    <source>
        <strain evidence="2 3">CAIM 722</strain>
    </source>
</reference>
<evidence type="ECO:0000259" key="1">
    <source>
        <dbReference type="Pfam" id="PF09994"/>
    </source>
</evidence>
<keyword evidence="3" id="KW-1185">Reference proteome</keyword>
<dbReference type="Proteomes" id="UP000462621">
    <property type="component" value="Unassembled WGS sequence"/>
</dbReference>
<dbReference type="PANTHER" id="PTHR33840:SF1">
    <property type="entry name" value="TLE1 PHOSPHOLIPASE DOMAIN-CONTAINING PROTEIN"/>
    <property type="match status" value="1"/>
</dbReference>
<comment type="caution">
    <text evidence="2">The sequence shown here is derived from an EMBL/GenBank/DDBJ whole genome shotgun (WGS) entry which is preliminary data.</text>
</comment>
<dbReference type="Pfam" id="PF09994">
    <property type="entry name" value="T6SS_Tle1-like_cat"/>
    <property type="match status" value="1"/>
</dbReference>